<keyword evidence="1" id="KW-0472">Membrane</keyword>
<keyword evidence="1" id="KW-0812">Transmembrane</keyword>
<name>A0A1G1YKT4_9BACT</name>
<dbReference type="Proteomes" id="UP000177376">
    <property type="component" value="Unassembled WGS sequence"/>
</dbReference>
<accession>A0A1G1YKT4</accession>
<gene>
    <name evidence="2" type="ORF">A3A02_04470</name>
</gene>
<comment type="caution">
    <text evidence="2">The sequence shown here is derived from an EMBL/GenBank/DDBJ whole genome shotgun (WGS) entry which is preliminary data.</text>
</comment>
<evidence type="ECO:0000313" key="3">
    <source>
        <dbReference type="Proteomes" id="UP000177376"/>
    </source>
</evidence>
<evidence type="ECO:0000256" key="1">
    <source>
        <dbReference type="SAM" id="Phobius"/>
    </source>
</evidence>
<reference evidence="2 3" key="1">
    <citation type="journal article" date="2016" name="Nat. Commun.">
        <title>Thousands of microbial genomes shed light on interconnected biogeochemical processes in an aquifer system.</title>
        <authorList>
            <person name="Anantharaman K."/>
            <person name="Brown C.T."/>
            <person name="Hug L.A."/>
            <person name="Sharon I."/>
            <person name="Castelle C.J."/>
            <person name="Probst A.J."/>
            <person name="Thomas B.C."/>
            <person name="Singh A."/>
            <person name="Wilkins M.J."/>
            <person name="Karaoz U."/>
            <person name="Brodie E.L."/>
            <person name="Williams K.H."/>
            <person name="Hubbard S.S."/>
            <person name="Banfield J.F."/>
        </authorList>
    </citation>
    <scope>NUCLEOTIDE SEQUENCE [LARGE SCALE GENOMIC DNA]</scope>
</reference>
<dbReference type="EMBL" id="MHIM01000009">
    <property type="protein sequence ID" value="OGY52965.1"/>
    <property type="molecule type" value="Genomic_DNA"/>
</dbReference>
<keyword evidence="1" id="KW-1133">Transmembrane helix</keyword>
<dbReference type="AlphaFoldDB" id="A0A1G1YKT4"/>
<protein>
    <submittedName>
        <fullName evidence="2">Uncharacterized protein</fullName>
    </submittedName>
</protein>
<proteinExistence type="predicted"/>
<organism evidence="2 3">
    <name type="scientific">Candidatus Buchananbacteria bacterium RIFCSPLOWO2_01_FULL_39_33</name>
    <dbReference type="NCBI Taxonomy" id="1797543"/>
    <lineage>
        <taxon>Bacteria</taxon>
        <taxon>Candidatus Buchananiibacteriota</taxon>
    </lineage>
</organism>
<evidence type="ECO:0000313" key="2">
    <source>
        <dbReference type="EMBL" id="OGY52965.1"/>
    </source>
</evidence>
<feature type="transmembrane region" description="Helical" evidence="1">
    <location>
        <begin position="12"/>
        <end position="38"/>
    </location>
</feature>
<sequence length="107" mass="12357">MKKIKIKNISFFKIVGYLYPATILAIVLVLLFLIRFLYANVYQTIIQAELITDLRKEVSEQNLEKEKFDKVLENLNWKTTITGELTAVDLTKDPFQNLPVGEIPKTP</sequence>